<dbReference type="FunFam" id="1.10.150.310:FF:000002">
    <property type="entry name" value="Putative transcription modulator/accessory protein"/>
    <property type="match status" value="1"/>
</dbReference>
<gene>
    <name evidence="3" type="ORF">GEMMAAP_00095</name>
</gene>
<evidence type="ECO:0000313" key="4">
    <source>
        <dbReference type="Proteomes" id="UP000076404"/>
    </source>
</evidence>
<dbReference type="InterPro" id="IPR050437">
    <property type="entry name" value="Ribos_protein_bS1-like"/>
</dbReference>
<dbReference type="InterPro" id="IPR041692">
    <property type="entry name" value="HHH_9"/>
</dbReference>
<feature type="compositionally biased region" description="Low complexity" evidence="1">
    <location>
        <begin position="753"/>
        <end position="767"/>
    </location>
</feature>
<dbReference type="InterPro" id="IPR003029">
    <property type="entry name" value="S1_domain"/>
</dbReference>
<dbReference type="InterPro" id="IPR012340">
    <property type="entry name" value="NA-bd_OB-fold"/>
</dbReference>
<dbReference type="FunFam" id="2.40.50.140:FF:000051">
    <property type="entry name" value="RNA-binding transcriptional accessory protein"/>
    <property type="match status" value="1"/>
</dbReference>
<dbReference type="SMART" id="SM00316">
    <property type="entry name" value="S1"/>
    <property type="match status" value="1"/>
</dbReference>
<dbReference type="InterPro" id="IPR044146">
    <property type="entry name" value="S1_Tex"/>
</dbReference>
<dbReference type="Proteomes" id="UP000076404">
    <property type="component" value="Chromosome"/>
</dbReference>
<dbReference type="InterPro" id="IPR037027">
    <property type="entry name" value="YqgF/RNaseH-like_dom_sf"/>
</dbReference>
<accession>A0A143BGV4</accession>
<dbReference type="InterPro" id="IPR023323">
    <property type="entry name" value="Tex-like_dom_sf"/>
</dbReference>
<dbReference type="InterPro" id="IPR012337">
    <property type="entry name" value="RNaseH-like_sf"/>
</dbReference>
<dbReference type="Pfam" id="PF00575">
    <property type="entry name" value="S1"/>
    <property type="match status" value="1"/>
</dbReference>
<keyword evidence="4" id="KW-1185">Reference proteome</keyword>
<dbReference type="Pfam" id="PF17674">
    <property type="entry name" value="HHH_9"/>
    <property type="match status" value="1"/>
</dbReference>
<dbReference type="STRING" id="1379270.GEMMAAP_00095"/>
<protein>
    <submittedName>
        <fullName evidence="3">Transcription accessory protein</fullName>
    </submittedName>
</protein>
<dbReference type="InterPro" id="IPR032639">
    <property type="entry name" value="Tex_YqgF"/>
</dbReference>
<feature type="compositionally biased region" description="Polar residues" evidence="1">
    <location>
        <begin position="743"/>
        <end position="752"/>
    </location>
</feature>
<dbReference type="SMART" id="SM00732">
    <property type="entry name" value="YqgFc"/>
    <property type="match status" value="1"/>
</dbReference>
<dbReference type="Gene3D" id="2.40.50.140">
    <property type="entry name" value="Nucleic acid-binding proteins"/>
    <property type="match status" value="1"/>
</dbReference>
<name>A0A143BGV4_9BACT</name>
<dbReference type="InterPro" id="IPR018974">
    <property type="entry name" value="Tex-like_N"/>
</dbReference>
<dbReference type="KEGG" id="gph:GEMMAAP_00095"/>
<dbReference type="GO" id="GO:0003735">
    <property type="term" value="F:structural constituent of ribosome"/>
    <property type="evidence" value="ECO:0007669"/>
    <property type="project" value="TreeGrafter"/>
</dbReference>
<dbReference type="SUPFAM" id="SSF158832">
    <property type="entry name" value="Tex N-terminal region-like"/>
    <property type="match status" value="1"/>
</dbReference>
<dbReference type="EMBL" id="CP011454">
    <property type="protein sequence ID" value="AMW03680.1"/>
    <property type="molecule type" value="Genomic_DNA"/>
</dbReference>
<dbReference type="SUPFAM" id="SSF50249">
    <property type="entry name" value="Nucleic acid-binding proteins"/>
    <property type="match status" value="1"/>
</dbReference>
<dbReference type="InterPro" id="IPR006641">
    <property type="entry name" value="YqgF/RNaseH-like_dom"/>
</dbReference>
<proteinExistence type="predicted"/>
<dbReference type="Gene3D" id="1.10.150.310">
    <property type="entry name" value="Tex RuvX-like domain-like"/>
    <property type="match status" value="1"/>
</dbReference>
<dbReference type="GO" id="GO:0005829">
    <property type="term" value="C:cytosol"/>
    <property type="evidence" value="ECO:0007669"/>
    <property type="project" value="TreeGrafter"/>
</dbReference>
<dbReference type="Pfam" id="PF09371">
    <property type="entry name" value="Tex_N"/>
    <property type="match status" value="1"/>
</dbReference>
<evidence type="ECO:0000313" key="3">
    <source>
        <dbReference type="EMBL" id="AMW03680.1"/>
    </source>
</evidence>
<dbReference type="FunFam" id="1.10.10.650:FF:000001">
    <property type="entry name" value="S1 RNA-binding domain 1"/>
    <property type="match status" value="1"/>
</dbReference>
<evidence type="ECO:0000259" key="2">
    <source>
        <dbReference type="PROSITE" id="PS50126"/>
    </source>
</evidence>
<dbReference type="RefSeq" id="WP_053333849.1">
    <property type="nucleotide sequence ID" value="NZ_CP011454.1"/>
</dbReference>
<dbReference type="SUPFAM" id="SSF53098">
    <property type="entry name" value="Ribonuclease H-like"/>
    <property type="match status" value="1"/>
</dbReference>
<dbReference type="InterPro" id="IPR010994">
    <property type="entry name" value="RuvA_2-like"/>
</dbReference>
<dbReference type="PANTHER" id="PTHR10724:SF10">
    <property type="entry name" value="S1 RNA-BINDING DOMAIN-CONTAINING PROTEIN 1"/>
    <property type="match status" value="1"/>
</dbReference>
<dbReference type="PROSITE" id="PS50126">
    <property type="entry name" value="S1"/>
    <property type="match status" value="1"/>
</dbReference>
<reference evidence="3 4" key="1">
    <citation type="journal article" date="2014" name="Proc. Natl. Acad. Sci. U.S.A.">
        <title>Functional type 2 photosynthetic reaction centers found in the rare bacterial phylum Gemmatimonadetes.</title>
        <authorList>
            <person name="Zeng Y."/>
            <person name="Feng F."/>
            <person name="Medova H."/>
            <person name="Dean J."/>
            <person name="Koblizek M."/>
        </authorList>
    </citation>
    <scope>NUCLEOTIDE SEQUENCE [LARGE SCALE GENOMIC DNA]</scope>
    <source>
        <strain evidence="3 4">AP64</strain>
    </source>
</reference>
<dbReference type="GO" id="GO:0006412">
    <property type="term" value="P:translation"/>
    <property type="evidence" value="ECO:0007669"/>
    <property type="project" value="TreeGrafter"/>
</dbReference>
<dbReference type="FunFam" id="3.30.420.140:FF:000001">
    <property type="entry name" value="RNA-binding transcriptional accessory protein"/>
    <property type="match status" value="1"/>
</dbReference>
<dbReference type="OrthoDB" id="9804714at2"/>
<dbReference type="Gene3D" id="3.30.420.140">
    <property type="entry name" value="YqgF/RNase H-like domain"/>
    <property type="match status" value="1"/>
</dbReference>
<dbReference type="PANTHER" id="PTHR10724">
    <property type="entry name" value="30S RIBOSOMAL PROTEIN S1"/>
    <property type="match status" value="1"/>
</dbReference>
<dbReference type="SUPFAM" id="SSF47781">
    <property type="entry name" value="RuvA domain 2-like"/>
    <property type="match status" value="2"/>
</dbReference>
<feature type="region of interest" description="Disordered" evidence="1">
    <location>
        <begin position="717"/>
        <end position="783"/>
    </location>
</feature>
<dbReference type="InterPro" id="IPR055179">
    <property type="entry name" value="Tex-like_central_region"/>
</dbReference>
<dbReference type="GO" id="GO:0003729">
    <property type="term" value="F:mRNA binding"/>
    <property type="evidence" value="ECO:0007669"/>
    <property type="project" value="TreeGrafter"/>
</dbReference>
<reference evidence="3 4" key="2">
    <citation type="journal article" date="2016" name="Environ. Microbiol. Rep.">
        <title>Metagenomic evidence for the presence of phototrophic Gemmatimonadetes bacteria in diverse environments.</title>
        <authorList>
            <person name="Zeng Y."/>
            <person name="Baumbach J."/>
            <person name="Barbosa E.G."/>
            <person name="Azevedo V."/>
            <person name="Zhang C."/>
            <person name="Koblizek M."/>
        </authorList>
    </citation>
    <scope>NUCLEOTIDE SEQUENCE [LARGE SCALE GENOMIC DNA]</scope>
    <source>
        <strain evidence="3 4">AP64</strain>
    </source>
</reference>
<dbReference type="AlphaFoldDB" id="A0A143BGV4"/>
<sequence>MTAPTLDLLAPVLVSRVATELSLNPQQVQRTLALFAEGATLPFIARYRKEVTGGLDEVQLRDVRERAEYLKEMEDRRAAILKSIEEQGKLDDALKATILAADTKQALEDLYLPFKPKRRTRAMIARERGLGPLAETLMQGAMDDAAMLAQAAGFVLPEVDGKPSEVPTPEAALQGARDILAEQIAEDAVVRGWVREVTRAKGVVKSSVLADKKSDDSKFKDYFEFSESLGTIPSHRMLAIRRGETEGELLWRIEAPVEEINARLFSEVGTGKKAVQQFTLVCADAYKRLLSPAIEVELRVELKTRADDEAITIFGRNLEQLLLASPAGEKKVIGLDPGFRTGVKVAVVSATGALVHTDTLYLHQEDRFAGAVRLMVERFTPELIAIGNGTASRETETLTKAALREMDAPRPQVVVVNEAGASVYSASDLARSEFPELDVSLRGAVSIARRLQDPLAELVKIDPKSIGVGQYQHDVNQTRLKQRLDDIVESCVNRVGVEINTASSALLGYVAGIGPSLAQSIVSLRDSKGGFKSRGDLKDVPRLGAKAFEQAAGFLRVRGGVHPLDASAVHPERYALVERMAKDLGVAVGELVGNEALVDRIALQQYVSDDVGMPTLRDIVAELKKPGRDPRAAFEPPAFREDIQKPSDLLPGMVLEGVVTNIVAFGVFVDIGVHQDGLVHVSQIADKFVKDPNDVVKVGMKVKVTVQSVDLPRSRIALSMRSDGGMGPRAGASVEGGTRRDVQQNNQQNSPQRGGARPAPGKPAAKPFVPTKGAVAPNGIRFK</sequence>
<dbReference type="eggNOG" id="COG2183">
    <property type="taxonomic scope" value="Bacteria"/>
</dbReference>
<dbReference type="InterPro" id="IPR023319">
    <property type="entry name" value="Tex-like_HTH_dom_sf"/>
</dbReference>
<evidence type="ECO:0000256" key="1">
    <source>
        <dbReference type="SAM" id="MobiDB-lite"/>
    </source>
</evidence>
<dbReference type="CDD" id="cd05685">
    <property type="entry name" value="S1_Tex"/>
    <property type="match status" value="1"/>
</dbReference>
<dbReference type="Pfam" id="PF16921">
    <property type="entry name" value="Tex_YqgF"/>
    <property type="match status" value="1"/>
</dbReference>
<dbReference type="Gene3D" id="1.10.3500.10">
    <property type="entry name" value="Tex N-terminal region-like"/>
    <property type="match status" value="1"/>
</dbReference>
<dbReference type="Pfam" id="PF22706">
    <property type="entry name" value="Tex_central_region"/>
    <property type="match status" value="1"/>
</dbReference>
<organism evidence="3 4">
    <name type="scientific">Gemmatimonas phototrophica</name>
    <dbReference type="NCBI Taxonomy" id="1379270"/>
    <lineage>
        <taxon>Bacteria</taxon>
        <taxon>Pseudomonadati</taxon>
        <taxon>Gemmatimonadota</taxon>
        <taxon>Gemmatimonadia</taxon>
        <taxon>Gemmatimonadales</taxon>
        <taxon>Gemmatimonadaceae</taxon>
        <taxon>Gemmatimonas</taxon>
    </lineage>
</organism>
<dbReference type="Pfam" id="PF12836">
    <property type="entry name" value="HHH_3"/>
    <property type="match status" value="1"/>
</dbReference>
<dbReference type="GO" id="GO:0006139">
    <property type="term" value="P:nucleobase-containing compound metabolic process"/>
    <property type="evidence" value="ECO:0007669"/>
    <property type="project" value="InterPro"/>
</dbReference>
<feature type="domain" description="S1 motif" evidence="2">
    <location>
        <begin position="652"/>
        <end position="721"/>
    </location>
</feature>
<dbReference type="Gene3D" id="1.10.10.650">
    <property type="entry name" value="RuvA domain 2-like"/>
    <property type="match status" value="1"/>
</dbReference>